<gene>
    <name evidence="2" type="ORF">GO495_06475</name>
</gene>
<dbReference type="Proteomes" id="UP000468388">
    <property type="component" value="Unassembled WGS sequence"/>
</dbReference>
<accession>A0A6N8J7M9</accession>
<comment type="caution">
    <text evidence="2">The sequence shown here is derived from an EMBL/GenBank/DDBJ whole genome shotgun (WGS) entry which is preliminary data.</text>
</comment>
<dbReference type="RefSeq" id="WP_157298845.1">
    <property type="nucleotide sequence ID" value="NZ_BAAAZB010000005.1"/>
</dbReference>
<keyword evidence="1" id="KW-0732">Signal</keyword>
<dbReference type="EMBL" id="WRXO01000001">
    <property type="protein sequence ID" value="MVT40219.1"/>
    <property type="molecule type" value="Genomic_DNA"/>
</dbReference>
<sequence>MIKKAFIFLSILISGCSSCVNNFYGTNSHPYLSIDLKDTTINYSTLAYYIDSVLNKGKHFPESIKSQFYINSLQTDLHEDNRLIHFKEDPEEWYLIEFQGSPCIVDAIYNPKLSLNPIFEREQLAEGQVSRIENRIKIEIFYKAKLYAKENHIFDSSDHRQ</sequence>
<proteinExistence type="predicted"/>
<feature type="chain" id="PRO_5026855614" description="Lipoprotein" evidence="1">
    <location>
        <begin position="20"/>
        <end position="161"/>
    </location>
</feature>
<dbReference type="AlphaFoldDB" id="A0A6N8J7M9"/>
<evidence type="ECO:0000313" key="2">
    <source>
        <dbReference type="EMBL" id="MVT40219.1"/>
    </source>
</evidence>
<name>A0A6N8J7M9_9BACT</name>
<protein>
    <recommendedName>
        <fullName evidence="4">Lipoprotein</fullName>
    </recommendedName>
</protein>
<dbReference type="OrthoDB" id="668181at2"/>
<organism evidence="2 3">
    <name type="scientific">Chitinophaga oryziterrae</name>
    <dbReference type="NCBI Taxonomy" id="1031224"/>
    <lineage>
        <taxon>Bacteria</taxon>
        <taxon>Pseudomonadati</taxon>
        <taxon>Bacteroidota</taxon>
        <taxon>Chitinophagia</taxon>
        <taxon>Chitinophagales</taxon>
        <taxon>Chitinophagaceae</taxon>
        <taxon>Chitinophaga</taxon>
    </lineage>
</organism>
<dbReference type="PROSITE" id="PS51257">
    <property type="entry name" value="PROKAR_LIPOPROTEIN"/>
    <property type="match status" value="1"/>
</dbReference>
<evidence type="ECO:0000313" key="3">
    <source>
        <dbReference type="Proteomes" id="UP000468388"/>
    </source>
</evidence>
<feature type="signal peptide" evidence="1">
    <location>
        <begin position="1"/>
        <end position="19"/>
    </location>
</feature>
<evidence type="ECO:0008006" key="4">
    <source>
        <dbReference type="Google" id="ProtNLM"/>
    </source>
</evidence>
<keyword evidence="3" id="KW-1185">Reference proteome</keyword>
<evidence type="ECO:0000256" key="1">
    <source>
        <dbReference type="SAM" id="SignalP"/>
    </source>
</evidence>
<reference evidence="2 3" key="1">
    <citation type="submission" date="2019-12" db="EMBL/GenBank/DDBJ databases">
        <title>The draft genomic sequence of strain Chitinophaga oryziterrae JCM 16595.</title>
        <authorList>
            <person name="Zhang X."/>
        </authorList>
    </citation>
    <scope>NUCLEOTIDE SEQUENCE [LARGE SCALE GENOMIC DNA]</scope>
    <source>
        <strain evidence="2 3">JCM 16595</strain>
    </source>
</reference>